<dbReference type="Proteomes" id="UP000291084">
    <property type="component" value="Chromosome 7"/>
</dbReference>
<sequence>MRYPTKPLGTQLPPPPPSSHDLCQHIQGPPRTKCLAIITALFQQSSQLSRLCRIRTNNNFQNSRIRPSPPLCCMSLFFFPSYANCICMLQI</sequence>
<feature type="non-terminal residue" evidence="2">
    <location>
        <position position="91"/>
    </location>
</feature>
<accession>A0A0S3SH00</accession>
<feature type="compositionally biased region" description="Low complexity" evidence="1">
    <location>
        <begin position="1"/>
        <end position="11"/>
    </location>
</feature>
<proteinExistence type="predicted"/>
<organism evidence="2 3">
    <name type="scientific">Vigna angularis var. angularis</name>
    <dbReference type="NCBI Taxonomy" id="157739"/>
    <lineage>
        <taxon>Eukaryota</taxon>
        <taxon>Viridiplantae</taxon>
        <taxon>Streptophyta</taxon>
        <taxon>Embryophyta</taxon>
        <taxon>Tracheophyta</taxon>
        <taxon>Spermatophyta</taxon>
        <taxon>Magnoliopsida</taxon>
        <taxon>eudicotyledons</taxon>
        <taxon>Gunneridae</taxon>
        <taxon>Pentapetalae</taxon>
        <taxon>rosids</taxon>
        <taxon>fabids</taxon>
        <taxon>Fabales</taxon>
        <taxon>Fabaceae</taxon>
        <taxon>Papilionoideae</taxon>
        <taxon>50 kb inversion clade</taxon>
        <taxon>NPAAA clade</taxon>
        <taxon>indigoferoid/millettioid clade</taxon>
        <taxon>Phaseoleae</taxon>
        <taxon>Vigna</taxon>
    </lineage>
</organism>
<gene>
    <name evidence="2" type="primary">Vigan.07G077300</name>
    <name evidence="2" type="ORF">VIGAN_07077300</name>
</gene>
<reference evidence="2 3" key="1">
    <citation type="journal article" date="2015" name="Sci. Rep.">
        <title>The power of single molecule real-time sequencing technology in the de novo assembly of a eukaryotic genome.</title>
        <authorList>
            <person name="Sakai H."/>
            <person name="Naito K."/>
            <person name="Ogiso-Tanaka E."/>
            <person name="Takahashi Y."/>
            <person name="Iseki K."/>
            <person name="Muto C."/>
            <person name="Satou K."/>
            <person name="Teruya K."/>
            <person name="Shiroma A."/>
            <person name="Shimoji M."/>
            <person name="Hirano T."/>
            <person name="Itoh T."/>
            <person name="Kaga A."/>
            <person name="Tomooka N."/>
        </authorList>
    </citation>
    <scope>NUCLEOTIDE SEQUENCE [LARGE SCALE GENOMIC DNA]</scope>
    <source>
        <strain evidence="3">cv. Shumari</strain>
    </source>
</reference>
<dbReference type="AlphaFoldDB" id="A0A0S3SH00"/>
<dbReference type="EMBL" id="AP015040">
    <property type="protein sequence ID" value="BAT92108.1"/>
    <property type="molecule type" value="Genomic_DNA"/>
</dbReference>
<evidence type="ECO:0000313" key="2">
    <source>
        <dbReference type="EMBL" id="BAT92108.1"/>
    </source>
</evidence>
<evidence type="ECO:0000313" key="3">
    <source>
        <dbReference type="Proteomes" id="UP000291084"/>
    </source>
</evidence>
<evidence type="ECO:0000256" key="1">
    <source>
        <dbReference type="SAM" id="MobiDB-lite"/>
    </source>
</evidence>
<protein>
    <submittedName>
        <fullName evidence="2">Uncharacterized protein</fullName>
    </submittedName>
</protein>
<name>A0A0S3SH00_PHAAN</name>
<keyword evidence="3" id="KW-1185">Reference proteome</keyword>
<feature type="region of interest" description="Disordered" evidence="1">
    <location>
        <begin position="1"/>
        <end position="22"/>
    </location>
</feature>